<dbReference type="AlphaFoldDB" id="A0A9N9DEG7"/>
<accession>A0A9N9DEG7</accession>
<dbReference type="EMBL" id="CAJVPQ010003588">
    <property type="protein sequence ID" value="CAG8632143.1"/>
    <property type="molecule type" value="Genomic_DNA"/>
</dbReference>
<organism evidence="1 2">
    <name type="scientific">Funneliformis caledonium</name>
    <dbReference type="NCBI Taxonomy" id="1117310"/>
    <lineage>
        <taxon>Eukaryota</taxon>
        <taxon>Fungi</taxon>
        <taxon>Fungi incertae sedis</taxon>
        <taxon>Mucoromycota</taxon>
        <taxon>Glomeromycotina</taxon>
        <taxon>Glomeromycetes</taxon>
        <taxon>Glomerales</taxon>
        <taxon>Glomeraceae</taxon>
        <taxon>Funneliformis</taxon>
    </lineage>
</organism>
<gene>
    <name evidence="1" type="ORF">FCALED_LOCUS10122</name>
</gene>
<evidence type="ECO:0000313" key="2">
    <source>
        <dbReference type="Proteomes" id="UP000789570"/>
    </source>
</evidence>
<evidence type="ECO:0000313" key="1">
    <source>
        <dbReference type="EMBL" id="CAG8632143.1"/>
    </source>
</evidence>
<sequence length="180" mass="20426">MSSLVSSKRHEKTCIAPWKMPNRPIASITFDSALLLGHFALYDNLHGSGTQIAGFFKKGLGKNRWLPPNYSYKFVAYMRSTCDNLTDNVYFQTDVTFNFLPKKKGFINVEGGMDKVIKTTMFSWYWGPKIKIAIVAFENHASNVRRRESWEEISCADVITLKKALTLSNILGDDAIDDDD</sequence>
<name>A0A9N9DEG7_9GLOM</name>
<dbReference type="Proteomes" id="UP000789570">
    <property type="component" value="Unassembled WGS sequence"/>
</dbReference>
<dbReference type="OrthoDB" id="2402034at2759"/>
<comment type="caution">
    <text evidence="1">The sequence shown here is derived from an EMBL/GenBank/DDBJ whole genome shotgun (WGS) entry which is preliminary data.</text>
</comment>
<proteinExistence type="predicted"/>
<protein>
    <submittedName>
        <fullName evidence="1">1219_t:CDS:1</fullName>
    </submittedName>
</protein>
<keyword evidence="2" id="KW-1185">Reference proteome</keyword>
<reference evidence="1" key="1">
    <citation type="submission" date="2021-06" db="EMBL/GenBank/DDBJ databases">
        <authorList>
            <person name="Kallberg Y."/>
            <person name="Tangrot J."/>
            <person name="Rosling A."/>
        </authorList>
    </citation>
    <scope>NUCLEOTIDE SEQUENCE</scope>
    <source>
        <strain evidence="1">UK204</strain>
    </source>
</reference>